<dbReference type="AlphaFoldDB" id="A0AAD3RFA2"/>
<evidence type="ECO:0000313" key="3">
    <source>
        <dbReference type="Proteomes" id="UP001279410"/>
    </source>
</evidence>
<reference evidence="2" key="1">
    <citation type="submission" date="2022-08" db="EMBL/GenBank/DDBJ databases">
        <title>Genome sequencing of akame (Lates japonicus).</title>
        <authorList>
            <person name="Hashiguchi Y."/>
            <person name="Takahashi H."/>
        </authorList>
    </citation>
    <scope>NUCLEOTIDE SEQUENCE</scope>
    <source>
        <strain evidence="2">Kochi</strain>
    </source>
</reference>
<dbReference type="Gene3D" id="1.10.150.50">
    <property type="entry name" value="Transcription Factor, Ets-1"/>
    <property type="match status" value="1"/>
</dbReference>
<organism evidence="2 3">
    <name type="scientific">Lates japonicus</name>
    <name type="common">Japanese lates</name>
    <dbReference type="NCBI Taxonomy" id="270547"/>
    <lineage>
        <taxon>Eukaryota</taxon>
        <taxon>Metazoa</taxon>
        <taxon>Chordata</taxon>
        <taxon>Craniata</taxon>
        <taxon>Vertebrata</taxon>
        <taxon>Euteleostomi</taxon>
        <taxon>Actinopterygii</taxon>
        <taxon>Neopterygii</taxon>
        <taxon>Teleostei</taxon>
        <taxon>Neoteleostei</taxon>
        <taxon>Acanthomorphata</taxon>
        <taxon>Carangaria</taxon>
        <taxon>Carangaria incertae sedis</taxon>
        <taxon>Centropomidae</taxon>
        <taxon>Lates</taxon>
    </lineage>
</organism>
<dbReference type="InterPro" id="IPR013761">
    <property type="entry name" value="SAM/pointed_sf"/>
</dbReference>
<accession>A0AAD3RFA2</accession>
<evidence type="ECO:0000313" key="2">
    <source>
        <dbReference type="EMBL" id="GLD66542.1"/>
    </source>
</evidence>
<sequence length="186" mass="20605">MGAREEDTTFAECQLFIQLEEEGQEVPLGAWHCQRTVSTWSCKQVAQWLQEEGSEYVELLCTQHRLDGLSLLALTEADPWVPLGLTVLGDIKRLTFSPSASPRDRIQAQLEELGLRLRDTFPFPLGSSPGARGRGSCDGATGRYNGGDRCVTGLSAAEERVIDLTRFERRCVIYTPTGDVGTWLVD</sequence>
<name>A0AAD3RFA2_LATJO</name>
<dbReference type="InterPro" id="IPR001660">
    <property type="entry name" value="SAM"/>
</dbReference>
<dbReference type="Proteomes" id="UP001279410">
    <property type="component" value="Unassembled WGS sequence"/>
</dbReference>
<dbReference type="EMBL" id="BRZM01000094">
    <property type="protein sequence ID" value="GLD66542.1"/>
    <property type="molecule type" value="Genomic_DNA"/>
</dbReference>
<dbReference type="Pfam" id="PF00536">
    <property type="entry name" value="SAM_1"/>
    <property type="match status" value="1"/>
</dbReference>
<dbReference type="SUPFAM" id="SSF47769">
    <property type="entry name" value="SAM/Pointed domain"/>
    <property type="match status" value="1"/>
</dbReference>
<comment type="caution">
    <text evidence="2">The sequence shown here is derived from an EMBL/GenBank/DDBJ whole genome shotgun (WGS) entry which is preliminary data.</text>
</comment>
<gene>
    <name evidence="2" type="ORF">AKAME5_001792900</name>
</gene>
<evidence type="ECO:0000259" key="1">
    <source>
        <dbReference type="Pfam" id="PF00536"/>
    </source>
</evidence>
<feature type="domain" description="SAM" evidence="1">
    <location>
        <begin position="38"/>
        <end position="94"/>
    </location>
</feature>
<proteinExistence type="predicted"/>
<keyword evidence="3" id="KW-1185">Reference proteome</keyword>
<protein>
    <submittedName>
        <fullName evidence="2">Sphingomyelin synthase-related protein 1-like protein</fullName>
    </submittedName>
</protein>